<dbReference type="InterPro" id="IPR016169">
    <property type="entry name" value="FAD-bd_PCMH_sub2"/>
</dbReference>
<keyword evidence="8" id="KW-1185">Reference proteome</keyword>
<evidence type="ECO:0000313" key="8">
    <source>
        <dbReference type="Proteomes" id="UP000800094"/>
    </source>
</evidence>
<evidence type="ECO:0000256" key="1">
    <source>
        <dbReference type="ARBA" id="ARBA00005466"/>
    </source>
</evidence>
<protein>
    <submittedName>
        <fullName evidence="7">FAD-binding domain-containing protein</fullName>
    </submittedName>
</protein>
<dbReference type="AlphaFoldDB" id="A0A6A6IZ63"/>
<accession>A0A6A6IZ63</accession>
<organism evidence="7 8">
    <name type="scientific">Trematosphaeria pertusa</name>
    <dbReference type="NCBI Taxonomy" id="390896"/>
    <lineage>
        <taxon>Eukaryota</taxon>
        <taxon>Fungi</taxon>
        <taxon>Dikarya</taxon>
        <taxon>Ascomycota</taxon>
        <taxon>Pezizomycotina</taxon>
        <taxon>Dothideomycetes</taxon>
        <taxon>Pleosporomycetidae</taxon>
        <taxon>Pleosporales</taxon>
        <taxon>Massarineae</taxon>
        <taxon>Trematosphaeriaceae</taxon>
        <taxon>Trematosphaeria</taxon>
    </lineage>
</organism>
<feature type="chain" id="PRO_5025410826" evidence="5">
    <location>
        <begin position="21"/>
        <end position="496"/>
    </location>
</feature>
<evidence type="ECO:0000256" key="5">
    <source>
        <dbReference type="SAM" id="SignalP"/>
    </source>
</evidence>
<gene>
    <name evidence="7" type="ORF">BU26DRAFT_573331</name>
</gene>
<dbReference type="GeneID" id="54587631"/>
<evidence type="ECO:0000313" key="7">
    <source>
        <dbReference type="EMBL" id="KAF2255588.1"/>
    </source>
</evidence>
<reference evidence="7" key="1">
    <citation type="journal article" date="2020" name="Stud. Mycol.">
        <title>101 Dothideomycetes genomes: a test case for predicting lifestyles and emergence of pathogens.</title>
        <authorList>
            <person name="Haridas S."/>
            <person name="Albert R."/>
            <person name="Binder M."/>
            <person name="Bloem J."/>
            <person name="Labutti K."/>
            <person name="Salamov A."/>
            <person name="Andreopoulos B."/>
            <person name="Baker S."/>
            <person name="Barry K."/>
            <person name="Bills G."/>
            <person name="Bluhm B."/>
            <person name="Cannon C."/>
            <person name="Castanera R."/>
            <person name="Culley D."/>
            <person name="Daum C."/>
            <person name="Ezra D."/>
            <person name="Gonzalez J."/>
            <person name="Henrissat B."/>
            <person name="Kuo A."/>
            <person name="Liang C."/>
            <person name="Lipzen A."/>
            <person name="Lutzoni F."/>
            <person name="Magnuson J."/>
            <person name="Mondo S."/>
            <person name="Nolan M."/>
            <person name="Ohm R."/>
            <person name="Pangilinan J."/>
            <person name="Park H.-J."/>
            <person name="Ramirez L."/>
            <person name="Alfaro M."/>
            <person name="Sun H."/>
            <person name="Tritt A."/>
            <person name="Yoshinaga Y."/>
            <person name="Zwiers L.-H."/>
            <person name="Turgeon B."/>
            <person name="Goodwin S."/>
            <person name="Spatafora J."/>
            <person name="Crous P."/>
            <person name="Grigoriev I."/>
        </authorList>
    </citation>
    <scope>NUCLEOTIDE SEQUENCE</scope>
    <source>
        <strain evidence="7">CBS 122368</strain>
    </source>
</reference>
<evidence type="ECO:0000259" key="6">
    <source>
        <dbReference type="PROSITE" id="PS51387"/>
    </source>
</evidence>
<keyword evidence="3" id="KW-0274">FAD</keyword>
<dbReference type="PANTHER" id="PTHR42973">
    <property type="entry name" value="BINDING OXIDOREDUCTASE, PUTATIVE (AFU_ORTHOLOGUE AFUA_1G17690)-RELATED"/>
    <property type="match status" value="1"/>
</dbReference>
<keyword evidence="5" id="KW-0732">Signal</keyword>
<dbReference type="InterPro" id="IPR006094">
    <property type="entry name" value="Oxid_FAD_bind_N"/>
</dbReference>
<dbReference type="Pfam" id="PF01565">
    <property type="entry name" value="FAD_binding_4"/>
    <property type="match status" value="1"/>
</dbReference>
<dbReference type="InterPro" id="IPR050416">
    <property type="entry name" value="FAD-linked_Oxidoreductase"/>
</dbReference>
<dbReference type="RefSeq" id="XP_033690592.1">
    <property type="nucleotide sequence ID" value="XM_033834301.1"/>
</dbReference>
<dbReference type="GO" id="GO:0071949">
    <property type="term" value="F:FAD binding"/>
    <property type="evidence" value="ECO:0007669"/>
    <property type="project" value="InterPro"/>
</dbReference>
<dbReference type="InterPro" id="IPR016166">
    <property type="entry name" value="FAD-bd_PCMH"/>
</dbReference>
<dbReference type="OrthoDB" id="2151789at2759"/>
<dbReference type="GO" id="GO:0016491">
    <property type="term" value="F:oxidoreductase activity"/>
    <property type="evidence" value="ECO:0007669"/>
    <property type="project" value="UniProtKB-KW"/>
</dbReference>
<name>A0A6A6IZ63_9PLEO</name>
<keyword evidence="4" id="KW-0560">Oxidoreductase</keyword>
<comment type="similarity">
    <text evidence="1">Belongs to the oxygen-dependent FAD-linked oxidoreductase family.</text>
</comment>
<dbReference type="SUPFAM" id="SSF56176">
    <property type="entry name" value="FAD-binding/transporter-associated domain-like"/>
    <property type="match status" value="1"/>
</dbReference>
<dbReference type="InterPro" id="IPR036318">
    <property type="entry name" value="FAD-bd_PCMH-like_sf"/>
</dbReference>
<feature type="domain" description="FAD-binding PCMH-type" evidence="6">
    <location>
        <begin position="55"/>
        <end position="226"/>
    </location>
</feature>
<dbReference type="PANTHER" id="PTHR42973:SF13">
    <property type="entry name" value="FAD-BINDING PCMH-TYPE DOMAIN-CONTAINING PROTEIN"/>
    <property type="match status" value="1"/>
</dbReference>
<evidence type="ECO:0000256" key="2">
    <source>
        <dbReference type="ARBA" id="ARBA00022630"/>
    </source>
</evidence>
<dbReference type="Proteomes" id="UP000800094">
    <property type="component" value="Unassembled WGS sequence"/>
</dbReference>
<dbReference type="Gene3D" id="3.30.465.10">
    <property type="match status" value="1"/>
</dbReference>
<evidence type="ECO:0000256" key="4">
    <source>
        <dbReference type="ARBA" id="ARBA00023002"/>
    </source>
</evidence>
<dbReference type="EMBL" id="ML987189">
    <property type="protein sequence ID" value="KAF2255588.1"/>
    <property type="molecule type" value="Genomic_DNA"/>
</dbReference>
<keyword evidence="2" id="KW-0285">Flavoprotein</keyword>
<dbReference type="PROSITE" id="PS51387">
    <property type="entry name" value="FAD_PCMH"/>
    <property type="match status" value="1"/>
</dbReference>
<feature type="signal peptide" evidence="5">
    <location>
        <begin position="1"/>
        <end position="20"/>
    </location>
</feature>
<evidence type="ECO:0000256" key="3">
    <source>
        <dbReference type="ARBA" id="ARBA00022827"/>
    </source>
</evidence>
<proteinExistence type="inferred from homology"/>
<sequence>MLLRLAILASSLLFAGFTYADTCSSVEALGYINVTRQLDLAYIEEQTQYWSTSCSALLPSCIIFPKSVEEVSTVVKILANTTEQFAVKSGGHNPNNYFSSVDGGPLICTEHLDQANLNQATGVVDVGPGNRLDGIAAKLQGSGWTFVGGRIGNTGVGGLVLGGGLSYMSAQYGWAASQVLEYEIVFANGTIGHVNKDNYPDLFKSLKGGGNNFGIVTNYRLQAHPQANIWGGNLVYLRTPENDKKLLKAVRDFTELNTDPKAAVIVTAERANVNVVDSWIIFLFYDGPTPPAGIFDDFIEADPLLNTCMEQTYASLMAGSNWVIVKAEVVQIATETIPLPSSENEVEVMEGIHNWWRNITATTLLEPGIIPSIAWQPFPKAIAREARARSPDLIDADDDVDRIIIEMNYAFLSLPNYDQMADTMEATYSGVRDRVLAWQADGTLQQAYLPLMMNYGFYRQDYWGRLRPESRALARSVQEDVDPEGMFRTRTGGWRP</sequence>